<feature type="region of interest" description="Disordered" evidence="1">
    <location>
        <begin position="384"/>
        <end position="429"/>
    </location>
</feature>
<feature type="region of interest" description="Disordered" evidence="1">
    <location>
        <begin position="61"/>
        <end position="133"/>
    </location>
</feature>
<keyword evidence="3" id="KW-1185">Reference proteome</keyword>
<gene>
    <name evidence="2" type="ORF">A4X09_0g7447</name>
</gene>
<dbReference type="AlphaFoldDB" id="A0A8X7T231"/>
<feature type="compositionally biased region" description="Low complexity" evidence="1">
    <location>
        <begin position="91"/>
        <end position="104"/>
    </location>
</feature>
<protein>
    <recommendedName>
        <fullName evidence="4">Retrotransposon gag domain-containing protein</fullName>
    </recommendedName>
</protein>
<feature type="compositionally biased region" description="Low complexity" evidence="1">
    <location>
        <begin position="119"/>
        <end position="133"/>
    </location>
</feature>
<reference evidence="2" key="1">
    <citation type="submission" date="2016-04" db="EMBL/GenBank/DDBJ databases">
        <authorList>
            <person name="Nguyen H.D."/>
            <person name="Samba Siva P."/>
            <person name="Cullis J."/>
            <person name="Levesque C.A."/>
            <person name="Hambleton S."/>
        </authorList>
    </citation>
    <scope>NUCLEOTIDE SEQUENCE</scope>
    <source>
        <strain evidence="2">DAOMC 236422</strain>
    </source>
</reference>
<evidence type="ECO:0000256" key="1">
    <source>
        <dbReference type="SAM" id="MobiDB-lite"/>
    </source>
</evidence>
<evidence type="ECO:0000313" key="2">
    <source>
        <dbReference type="EMBL" id="KAE8262515.1"/>
    </source>
</evidence>
<dbReference type="Proteomes" id="UP000078113">
    <property type="component" value="Unassembled WGS sequence"/>
</dbReference>
<feature type="region of interest" description="Disordered" evidence="1">
    <location>
        <begin position="1"/>
        <end position="44"/>
    </location>
</feature>
<accession>A0A8X7T231</accession>
<comment type="caution">
    <text evidence="2">The sequence shown here is derived from an EMBL/GenBank/DDBJ whole genome shotgun (WGS) entry which is preliminary data.</text>
</comment>
<evidence type="ECO:0000313" key="3">
    <source>
        <dbReference type="Proteomes" id="UP000078113"/>
    </source>
</evidence>
<name>A0A8X7T231_9BASI</name>
<evidence type="ECO:0008006" key="4">
    <source>
        <dbReference type="Google" id="ProtNLM"/>
    </source>
</evidence>
<proteinExistence type="predicted"/>
<sequence>MAPKPDPATGSSATTRSQKKRDPEETVSEPVVPPSEPGGEESWTDILRNIYQGQERLSAKIDSLEGHRSSITGQMEELTSRMSRVELSSQSDSTASVLPSSSSRPSDDARVNPSTNIQATSPTSSSPTASANAPLPAVRPIVEIPTSLAELIAKMSSDDQNDMRNLLGKYGRKSVSELDTTIAAPEDVAVAAAAAAAPPLPVNNPPPVGNRSLVCKKEVLGEFDGDPSKLEVFLGRVLTITNSNPDPYWEPAVVCCLPQCLVGDAQTWHVGLSTAESKKMTTIVEWCRIMRRRFPVNKHEQRQQAHIRTWDAPNESSMTYYFKKVQLFRHAYGDLFSDDAIAQQVISGLPASMRTVLRLPQEGASLEEVQDVLCDWEPSWREDKGIPLGTKSTGQKTKESAIAASEPSAKALTMPPNRPPRSELRSTVAPARPVVPSSVMPTPASVASLAASYDASRVIPANGEQPRMYRRPDSSKVMKLARNCVKCGGQHFDFEHDHLLRAGQLNIIDSLVEDYPEVEESELDLQHF</sequence>
<reference evidence="2" key="2">
    <citation type="journal article" date="2019" name="IMA Fungus">
        <title>Genome sequencing and comparison of five Tilletia species to identify candidate genes for the detection of regulated species infecting wheat.</title>
        <authorList>
            <person name="Nguyen H.D.T."/>
            <person name="Sultana T."/>
            <person name="Kesanakurti P."/>
            <person name="Hambleton S."/>
        </authorList>
    </citation>
    <scope>NUCLEOTIDE SEQUENCE</scope>
    <source>
        <strain evidence="2">DAOMC 236422</strain>
    </source>
</reference>
<dbReference type="EMBL" id="LWDG02000777">
    <property type="protein sequence ID" value="KAE8262515.1"/>
    <property type="molecule type" value="Genomic_DNA"/>
</dbReference>
<feature type="compositionally biased region" description="Polar residues" evidence="1">
    <location>
        <begin position="80"/>
        <end position="90"/>
    </location>
</feature>
<organism evidence="2 3">
    <name type="scientific">Tilletia walkeri</name>
    <dbReference type="NCBI Taxonomy" id="117179"/>
    <lineage>
        <taxon>Eukaryota</taxon>
        <taxon>Fungi</taxon>
        <taxon>Dikarya</taxon>
        <taxon>Basidiomycota</taxon>
        <taxon>Ustilaginomycotina</taxon>
        <taxon>Exobasidiomycetes</taxon>
        <taxon>Tilletiales</taxon>
        <taxon>Tilletiaceae</taxon>
        <taxon>Tilletia</taxon>
    </lineage>
</organism>